<organism evidence="2 3">
    <name type="scientific">Gynuella sunshinyii YC6258</name>
    <dbReference type="NCBI Taxonomy" id="1445510"/>
    <lineage>
        <taxon>Bacteria</taxon>
        <taxon>Pseudomonadati</taxon>
        <taxon>Pseudomonadota</taxon>
        <taxon>Gammaproteobacteria</taxon>
        <taxon>Oceanospirillales</taxon>
        <taxon>Saccharospirillaceae</taxon>
        <taxon>Gynuella</taxon>
    </lineage>
</organism>
<dbReference type="KEGG" id="gsn:YC6258_04615"/>
<dbReference type="EMBL" id="CP007142">
    <property type="protein sequence ID" value="AJQ96647.1"/>
    <property type="molecule type" value="Genomic_DNA"/>
</dbReference>
<reference evidence="2 3" key="1">
    <citation type="submission" date="2014-01" db="EMBL/GenBank/DDBJ databases">
        <title>Full genme sequencing of cellulolytic bacterium Gynuella sunshinyii YC6258T gen. nov., sp. nov.</title>
        <authorList>
            <person name="Khan H."/>
            <person name="Chung E.J."/>
            <person name="Chung Y.R."/>
        </authorList>
    </citation>
    <scope>NUCLEOTIDE SEQUENCE [LARGE SCALE GENOMIC DNA]</scope>
    <source>
        <strain evidence="2 3">YC6258</strain>
    </source>
</reference>
<feature type="transmembrane region" description="Helical" evidence="1">
    <location>
        <begin position="68"/>
        <end position="99"/>
    </location>
</feature>
<dbReference type="AlphaFoldDB" id="A0A0C5VPU9"/>
<gene>
    <name evidence="2" type="ORF">YC6258_04615</name>
</gene>
<evidence type="ECO:0000313" key="2">
    <source>
        <dbReference type="EMBL" id="AJQ96647.1"/>
    </source>
</evidence>
<dbReference type="STRING" id="1445510.YC6258_04615"/>
<proteinExistence type="predicted"/>
<feature type="transmembrane region" description="Helical" evidence="1">
    <location>
        <begin position="35"/>
        <end position="56"/>
    </location>
</feature>
<keyword evidence="1" id="KW-1133">Transmembrane helix</keyword>
<accession>A0A0C5VPU9</accession>
<dbReference type="HOGENOM" id="CLU_157896_1_1_6"/>
<protein>
    <submittedName>
        <fullName evidence="2">Putative membrane protein</fullName>
    </submittedName>
</protein>
<dbReference type="Proteomes" id="UP000032266">
    <property type="component" value="Chromosome"/>
</dbReference>
<dbReference type="OrthoDB" id="8942869at2"/>
<sequence>MYEVLLIAGMMALTFGPRYLPFALAGRIQLPPLVTQALEFVPVAVLTAIITQATLYRDGILVINLDNHYLVAALCAFATSLLTRHMFLTILVGLVTYGISLWLG</sequence>
<keyword evidence="1" id="KW-0472">Membrane</keyword>
<name>A0A0C5VPU9_9GAMM</name>
<dbReference type="InterPro" id="IPR008407">
    <property type="entry name" value="Brnchd-chn_aa_trnsp_AzlD"/>
</dbReference>
<evidence type="ECO:0000313" key="3">
    <source>
        <dbReference type="Proteomes" id="UP000032266"/>
    </source>
</evidence>
<keyword evidence="1" id="KW-0812">Transmembrane</keyword>
<evidence type="ECO:0000256" key="1">
    <source>
        <dbReference type="SAM" id="Phobius"/>
    </source>
</evidence>
<dbReference type="RefSeq" id="WP_044618611.1">
    <property type="nucleotide sequence ID" value="NZ_CP007142.1"/>
</dbReference>
<keyword evidence="3" id="KW-1185">Reference proteome</keyword>
<dbReference type="Pfam" id="PF05437">
    <property type="entry name" value="AzlD"/>
    <property type="match status" value="1"/>
</dbReference>
<dbReference type="PATRIC" id="fig|1445510.3.peg.4578"/>